<dbReference type="PROSITE" id="PS51194">
    <property type="entry name" value="HELICASE_CTER"/>
    <property type="match status" value="1"/>
</dbReference>
<dbReference type="GO" id="GO:0000724">
    <property type="term" value="P:double-strand break repair via homologous recombination"/>
    <property type="evidence" value="ECO:0007669"/>
    <property type="project" value="TreeGrafter"/>
</dbReference>
<dbReference type="SUPFAM" id="SSF52540">
    <property type="entry name" value="P-loop containing nucleoside triphosphate hydrolases"/>
    <property type="match status" value="1"/>
</dbReference>
<reference evidence="8" key="1">
    <citation type="journal article" date="2014" name="Proc. Natl. Acad. Sci. U.S.A.">
        <title>Extensive sampling of basidiomycete genomes demonstrates inadequacy of the white-rot/brown-rot paradigm for wood decay fungi.</title>
        <authorList>
            <person name="Riley R."/>
            <person name="Salamov A.A."/>
            <person name="Brown D.W."/>
            <person name="Nagy L.G."/>
            <person name="Floudas D."/>
            <person name="Held B.W."/>
            <person name="Levasseur A."/>
            <person name="Lombard V."/>
            <person name="Morin E."/>
            <person name="Otillar R."/>
            <person name="Lindquist E.A."/>
            <person name="Sun H."/>
            <person name="LaButti K.M."/>
            <person name="Schmutz J."/>
            <person name="Jabbour D."/>
            <person name="Luo H."/>
            <person name="Baker S.E."/>
            <person name="Pisabarro A.G."/>
            <person name="Walton J.D."/>
            <person name="Blanchette R.A."/>
            <person name="Henrissat B."/>
            <person name="Martin F."/>
            <person name="Cullen D."/>
            <person name="Hibbett D.S."/>
            <person name="Grigoriev I.V."/>
        </authorList>
    </citation>
    <scope>NUCLEOTIDE SEQUENCE [LARGE SCALE GENOMIC DNA]</scope>
    <source>
        <strain evidence="8">FD-172 SS1</strain>
    </source>
</reference>
<dbReference type="InterPro" id="IPR027417">
    <property type="entry name" value="P-loop_NTPase"/>
</dbReference>
<dbReference type="PANTHER" id="PTHR13710:SF105">
    <property type="entry name" value="ATP-DEPENDENT DNA HELICASE Q1"/>
    <property type="match status" value="1"/>
</dbReference>
<dbReference type="GO" id="GO:0043138">
    <property type="term" value="F:3'-5' DNA helicase activity"/>
    <property type="evidence" value="ECO:0007669"/>
    <property type="project" value="UniProtKB-EC"/>
</dbReference>
<dbReference type="OrthoDB" id="10261556at2759"/>
<dbReference type="EMBL" id="KL198232">
    <property type="protein sequence ID" value="KDQ05592.1"/>
    <property type="molecule type" value="Genomic_DNA"/>
</dbReference>
<evidence type="ECO:0000256" key="3">
    <source>
        <dbReference type="ARBA" id="ARBA00023235"/>
    </source>
</evidence>
<dbReference type="PANTHER" id="PTHR13710">
    <property type="entry name" value="DNA HELICASE RECQ FAMILY MEMBER"/>
    <property type="match status" value="1"/>
</dbReference>
<dbReference type="SMART" id="SM00490">
    <property type="entry name" value="HELICc"/>
    <property type="match status" value="1"/>
</dbReference>
<comment type="similarity">
    <text evidence="1">Belongs to the helicase family. RecQ subfamily.</text>
</comment>
<evidence type="ECO:0000313" key="7">
    <source>
        <dbReference type="EMBL" id="KDQ05592.1"/>
    </source>
</evidence>
<organism evidence="7 8">
    <name type="scientific">Botryobasidium botryosum (strain FD-172 SS1)</name>
    <dbReference type="NCBI Taxonomy" id="930990"/>
    <lineage>
        <taxon>Eukaryota</taxon>
        <taxon>Fungi</taxon>
        <taxon>Dikarya</taxon>
        <taxon>Basidiomycota</taxon>
        <taxon>Agaricomycotina</taxon>
        <taxon>Agaricomycetes</taxon>
        <taxon>Cantharellales</taxon>
        <taxon>Botryobasidiaceae</taxon>
        <taxon>Botryobasidium</taxon>
    </lineage>
</organism>
<dbReference type="GO" id="GO:0003677">
    <property type="term" value="F:DNA binding"/>
    <property type="evidence" value="ECO:0007669"/>
    <property type="project" value="UniProtKB-KW"/>
</dbReference>
<dbReference type="STRING" id="930990.A0A067M131"/>
<gene>
    <name evidence="7" type="ORF">BOTBODRAFT_91757</name>
</gene>
<sequence>VVDEAHLIALWGQDFRPHWGRIGEVQSLVPSRVPITLASATAPDPILTVMKKSVHITDSNHLFVNIGNFRPNLVWEARVMRERASLSERLAFMVPENPSPANFFPNECALVYVNTRTDACEVLDAIRKRLPAELRPMVQVFHALRGTLTKAWILYYMFLKLLRILICTEAAGMGCDFSGVHLVVHYLAPKSLISWVQRAGRGGRDGKRCLCLLLVEPGIVKE</sequence>
<name>A0A067M131_BOTB1</name>
<keyword evidence="2" id="KW-0238">DNA-binding</keyword>
<dbReference type="Pfam" id="PF00271">
    <property type="entry name" value="Helicase_C"/>
    <property type="match status" value="1"/>
</dbReference>
<dbReference type="GO" id="GO:0009378">
    <property type="term" value="F:four-way junction helicase activity"/>
    <property type="evidence" value="ECO:0007669"/>
    <property type="project" value="TreeGrafter"/>
</dbReference>
<dbReference type="HOGENOM" id="CLU_001103_19_1_1"/>
<dbReference type="GO" id="GO:0005694">
    <property type="term" value="C:chromosome"/>
    <property type="evidence" value="ECO:0007669"/>
    <property type="project" value="TreeGrafter"/>
</dbReference>
<keyword evidence="3" id="KW-0413">Isomerase</keyword>
<evidence type="ECO:0000313" key="8">
    <source>
        <dbReference type="Proteomes" id="UP000027195"/>
    </source>
</evidence>
<feature type="domain" description="Helicase C-terminal" evidence="6">
    <location>
        <begin position="85"/>
        <end position="222"/>
    </location>
</feature>
<keyword evidence="8" id="KW-1185">Reference proteome</keyword>
<dbReference type="AlphaFoldDB" id="A0A067M131"/>
<dbReference type="EC" id="5.6.2.4" evidence="5"/>
<accession>A0A067M131</accession>
<proteinExistence type="inferred from homology"/>
<evidence type="ECO:0000256" key="4">
    <source>
        <dbReference type="ARBA" id="ARBA00034617"/>
    </source>
</evidence>
<comment type="catalytic activity">
    <reaction evidence="4">
        <text>Couples ATP hydrolysis with the unwinding of duplex DNA by translocating in the 3'-5' direction.</text>
        <dbReference type="EC" id="5.6.2.4"/>
    </reaction>
</comment>
<feature type="non-terminal residue" evidence="7">
    <location>
        <position position="222"/>
    </location>
</feature>
<dbReference type="InParanoid" id="A0A067M131"/>
<dbReference type="Proteomes" id="UP000027195">
    <property type="component" value="Unassembled WGS sequence"/>
</dbReference>
<dbReference type="GO" id="GO:0005737">
    <property type="term" value="C:cytoplasm"/>
    <property type="evidence" value="ECO:0007669"/>
    <property type="project" value="TreeGrafter"/>
</dbReference>
<dbReference type="InterPro" id="IPR001650">
    <property type="entry name" value="Helicase_C-like"/>
</dbReference>
<feature type="non-terminal residue" evidence="7">
    <location>
        <position position="1"/>
    </location>
</feature>
<evidence type="ECO:0000256" key="5">
    <source>
        <dbReference type="ARBA" id="ARBA00034808"/>
    </source>
</evidence>
<evidence type="ECO:0000256" key="1">
    <source>
        <dbReference type="ARBA" id="ARBA00005446"/>
    </source>
</evidence>
<protein>
    <recommendedName>
        <fullName evidence="5">DNA 3'-5' helicase</fullName>
        <ecNumber evidence="5">5.6.2.4</ecNumber>
    </recommendedName>
</protein>
<evidence type="ECO:0000256" key="2">
    <source>
        <dbReference type="ARBA" id="ARBA00023125"/>
    </source>
</evidence>
<evidence type="ECO:0000259" key="6">
    <source>
        <dbReference type="PROSITE" id="PS51194"/>
    </source>
</evidence>
<dbReference type="Gene3D" id="3.40.50.300">
    <property type="entry name" value="P-loop containing nucleotide triphosphate hydrolases"/>
    <property type="match status" value="2"/>
</dbReference>